<dbReference type="AlphaFoldDB" id="A0A644UVQ0"/>
<sequence>MKKMVIFALPILGAIMFSGCATILGGGNQQTISINSDKPMKGKLVYEDGKGEQYFTTPATVNVDRRSKDIILSSDKDEFSTKTQKSNVNGWFWGNILIGGLLGSTTDMAGGAAWKYDETVNLSSK</sequence>
<gene>
    <name evidence="1" type="ORF">SDC9_29109</name>
</gene>
<dbReference type="EMBL" id="VSSQ01000172">
    <property type="protein sequence ID" value="MPL83159.1"/>
    <property type="molecule type" value="Genomic_DNA"/>
</dbReference>
<dbReference type="PROSITE" id="PS51257">
    <property type="entry name" value="PROKAR_LIPOPROTEIN"/>
    <property type="match status" value="1"/>
</dbReference>
<accession>A0A644UVQ0</accession>
<organism evidence="1">
    <name type="scientific">bioreactor metagenome</name>
    <dbReference type="NCBI Taxonomy" id="1076179"/>
    <lineage>
        <taxon>unclassified sequences</taxon>
        <taxon>metagenomes</taxon>
        <taxon>ecological metagenomes</taxon>
    </lineage>
</organism>
<comment type="caution">
    <text evidence="1">The sequence shown here is derived from an EMBL/GenBank/DDBJ whole genome shotgun (WGS) entry which is preliminary data.</text>
</comment>
<protein>
    <recommendedName>
        <fullName evidence="2">Lipoprotein</fullName>
    </recommendedName>
</protein>
<name>A0A644UVQ0_9ZZZZ</name>
<proteinExistence type="predicted"/>
<evidence type="ECO:0008006" key="2">
    <source>
        <dbReference type="Google" id="ProtNLM"/>
    </source>
</evidence>
<reference evidence="1" key="1">
    <citation type="submission" date="2019-08" db="EMBL/GenBank/DDBJ databases">
        <authorList>
            <person name="Kucharzyk K."/>
            <person name="Murdoch R.W."/>
            <person name="Higgins S."/>
            <person name="Loffler F."/>
        </authorList>
    </citation>
    <scope>NUCLEOTIDE SEQUENCE</scope>
</reference>
<evidence type="ECO:0000313" key="1">
    <source>
        <dbReference type="EMBL" id="MPL83159.1"/>
    </source>
</evidence>